<accession>A0AB33KS75</accession>
<name>A0AB33KS75_9ACTN</name>
<dbReference type="KEGG" id="stcm:SCMC78_63050"/>
<evidence type="ECO:0000313" key="1">
    <source>
        <dbReference type="EMBL" id="BFP56498.1"/>
    </source>
</evidence>
<sequence length="308" mass="33788">MAIAVPASFGRAPVTDAEQFAAARGNRISAFVTRESRGQGQRCRWDLVSLTGRTDAERAAVAWIIAEAVMRQRCGPVHKAFRTWRDATLTGVRLSGLDRELVLAFASPVFKPQDDPNADPHHGVPGHVGEWLWYLLALEQPGLPARAREYLAEPKETVTDSGGDGLVIYRVPQASGLEFVFRLWEMKKYTGVEDSVSTTVRGAWDQLAEHGTRYVTSQIAWAYKHVSADAGDFVSQLAELWLTGDPRSGAGVSVATNASAAPKQRAFTRSHERIPLLAHDGQLEGLIIAVDDFTDFATHVQELVWTAL</sequence>
<protein>
    <submittedName>
        <fullName evidence="1">Uncharacterized protein</fullName>
    </submittedName>
</protein>
<dbReference type="EMBL" id="AP035884">
    <property type="protein sequence ID" value="BFP56498.1"/>
    <property type="molecule type" value="Genomic_DNA"/>
</dbReference>
<organism evidence="1">
    <name type="scientific">Streptomyces sp. CMC78</name>
    <dbReference type="NCBI Taxonomy" id="3231512"/>
    <lineage>
        <taxon>Bacteria</taxon>
        <taxon>Bacillati</taxon>
        <taxon>Actinomycetota</taxon>
        <taxon>Actinomycetes</taxon>
        <taxon>Kitasatosporales</taxon>
        <taxon>Streptomycetaceae</taxon>
        <taxon>Streptomyces</taxon>
    </lineage>
</organism>
<gene>
    <name evidence="1" type="ORF">SCMC78_63050</name>
</gene>
<proteinExistence type="predicted"/>
<dbReference type="AlphaFoldDB" id="A0AB33KS75"/>
<reference evidence="1" key="1">
    <citation type="submission" date="2024-07" db="EMBL/GenBank/DDBJ databases">
        <title>Complete genome sequences of cellulolytic bacteria, Kitasatospora sp. CMC57 and Streptomyces sp. CMC78, isolated from Japanese agricultural soil.</title>
        <authorList>
            <person name="Hashimoto T."/>
            <person name="Ito M."/>
            <person name="Iwamoto M."/>
            <person name="Fukahori D."/>
            <person name="Shoda T."/>
            <person name="Sakoda M."/>
            <person name="Morohoshi T."/>
            <person name="Mitsuboshi M."/>
            <person name="Nishizawa T."/>
        </authorList>
    </citation>
    <scope>NUCLEOTIDE SEQUENCE</scope>
    <source>
        <strain evidence="1">CMC78</strain>
    </source>
</reference>